<evidence type="ECO:0000313" key="5">
    <source>
        <dbReference type="Proteomes" id="UP001560573"/>
    </source>
</evidence>
<keyword evidence="1" id="KW-0378">Hydrolase</keyword>
<name>A0ABV3ZEF1_9BACT</name>
<reference evidence="4 5" key="1">
    <citation type="submission" date="2023-07" db="EMBL/GenBank/DDBJ databases">
        <authorList>
            <person name="Lian W.-H."/>
        </authorList>
    </citation>
    <scope>NUCLEOTIDE SEQUENCE [LARGE SCALE GENOMIC DNA]</scope>
    <source>
        <strain evidence="4 5">SYSU DXS3180</strain>
    </source>
</reference>
<dbReference type="SUPFAM" id="SSF52266">
    <property type="entry name" value="SGNH hydrolase"/>
    <property type="match status" value="1"/>
</dbReference>
<proteinExistence type="predicted"/>
<dbReference type="Pfam" id="PF03629">
    <property type="entry name" value="SASA"/>
    <property type="match status" value="1"/>
</dbReference>
<feature type="domain" description="Sialate O-acetylesterase" evidence="3">
    <location>
        <begin position="284"/>
        <end position="393"/>
    </location>
</feature>
<comment type="caution">
    <text evidence="4">The sequence shown here is derived from an EMBL/GenBank/DDBJ whole genome shotgun (WGS) entry which is preliminary data.</text>
</comment>
<gene>
    <name evidence="4" type="ORF">QTN47_08120</name>
</gene>
<dbReference type="InterPro" id="IPR036514">
    <property type="entry name" value="SGNH_hydro_sf"/>
</dbReference>
<dbReference type="InterPro" id="IPR005181">
    <property type="entry name" value="SASA"/>
</dbReference>
<feature type="signal peptide" evidence="2">
    <location>
        <begin position="1"/>
        <end position="17"/>
    </location>
</feature>
<keyword evidence="5" id="KW-1185">Reference proteome</keyword>
<evidence type="ECO:0000256" key="2">
    <source>
        <dbReference type="SAM" id="SignalP"/>
    </source>
</evidence>
<dbReference type="RefSeq" id="WP_369328857.1">
    <property type="nucleotide sequence ID" value="NZ_JAULBC010000002.1"/>
</dbReference>
<dbReference type="EMBL" id="JAULBC010000002">
    <property type="protein sequence ID" value="MEX6687451.1"/>
    <property type="molecule type" value="Genomic_DNA"/>
</dbReference>
<sequence>MKFVLAIFFLSPFALNAQLQVAKIFSDNMVLQRDKPVSVWGKAIPGNSVAIHFAHQQKVALTLPDSSWHIVFPAQHVNTNPQSISITCGNQKIVLKNILVGDVWLCLGQSNMEFPMKNEAHYSEALQSASQPLIRFYNPTYIGKNVFGSVYPDSMLKRLNAKEFYNGSWQVSDTSSIKNMSAVAWYFGKMIKDSVSVPIGLINLSIGGCPIETFTDVATLAGNPAFKEKVKGNWLQNKFLPEWVKERGIQNLGGNSLQKNDGYGPDHAYKPGFAYKAGVQPILQMPIKGVLWYQGESNAQEIGTVKEYGQLFKLLVSDYRIKWQDANLPFYWVQLSSIDSTNYQSQLWPVFRDEQRKMLSEIVHSGMAVCSDIGAKNDVHPTNKKNVGERLARWALYNDYKKNIMPSGPLPQKAIFKDGKVIITFQYASGGLNTSNNVVLRGFSFDGIKEVNAAIDHDKVAINSINKPAYVYYGWKSFTDANLVNSALLPASTFKIKVQ</sequence>
<dbReference type="PANTHER" id="PTHR22901:SF0">
    <property type="entry name" value="SIALATE O-ACETYLESTERASE"/>
    <property type="match status" value="1"/>
</dbReference>
<organism evidence="4 5">
    <name type="scientific">Danxiaibacter flavus</name>
    <dbReference type="NCBI Taxonomy" id="3049108"/>
    <lineage>
        <taxon>Bacteria</taxon>
        <taxon>Pseudomonadati</taxon>
        <taxon>Bacteroidota</taxon>
        <taxon>Chitinophagia</taxon>
        <taxon>Chitinophagales</taxon>
        <taxon>Chitinophagaceae</taxon>
        <taxon>Danxiaibacter</taxon>
    </lineage>
</organism>
<evidence type="ECO:0000313" key="4">
    <source>
        <dbReference type="EMBL" id="MEX6687451.1"/>
    </source>
</evidence>
<keyword evidence="2" id="KW-0732">Signal</keyword>
<evidence type="ECO:0000256" key="1">
    <source>
        <dbReference type="ARBA" id="ARBA00022801"/>
    </source>
</evidence>
<accession>A0ABV3ZEF1</accession>
<evidence type="ECO:0000259" key="3">
    <source>
        <dbReference type="Pfam" id="PF03629"/>
    </source>
</evidence>
<dbReference type="InterPro" id="IPR039329">
    <property type="entry name" value="SIAE"/>
</dbReference>
<feature type="chain" id="PRO_5045415085" evidence="2">
    <location>
        <begin position="18"/>
        <end position="499"/>
    </location>
</feature>
<dbReference type="Gene3D" id="3.40.50.1110">
    <property type="entry name" value="SGNH hydrolase"/>
    <property type="match status" value="1"/>
</dbReference>
<protein>
    <submittedName>
        <fullName evidence="4">Sialate O-acetylesterase</fullName>
    </submittedName>
</protein>
<dbReference type="PANTHER" id="PTHR22901">
    <property type="entry name" value="SIALATE O-ACETYLESTERASE"/>
    <property type="match status" value="1"/>
</dbReference>
<dbReference type="Proteomes" id="UP001560573">
    <property type="component" value="Unassembled WGS sequence"/>
</dbReference>